<evidence type="ECO:0000313" key="2">
    <source>
        <dbReference type="EMBL" id="MFC3574350.1"/>
    </source>
</evidence>
<comment type="caution">
    <text evidence="2">The sequence shown here is derived from an EMBL/GenBank/DDBJ whole genome shotgun (WGS) entry which is preliminary data.</text>
</comment>
<name>A0ABV7SE01_9ACTN</name>
<gene>
    <name evidence="2" type="ORF">ACFOZ0_13915</name>
</gene>
<dbReference type="EMBL" id="JBHRWR010000009">
    <property type="protein sequence ID" value="MFC3574350.1"/>
    <property type="molecule type" value="Genomic_DNA"/>
</dbReference>
<proteinExistence type="predicted"/>
<protein>
    <submittedName>
        <fullName evidence="2">Uncharacterized protein</fullName>
    </submittedName>
</protein>
<feature type="region of interest" description="Disordered" evidence="1">
    <location>
        <begin position="1"/>
        <end position="26"/>
    </location>
</feature>
<reference evidence="3" key="1">
    <citation type="journal article" date="2019" name="Int. J. Syst. Evol. Microbiol.">
        <title>The Global Catalogue of Microorganisms (GCM) 10K type strain sequencing project: providing services to taxonomists for standard genome sequencing and annotation.</title>
        <authorList>
            <consortium name="The Broad Institute Genomics Platform"/>
            <consortium name="The Broad Institute Genome Sequencing Center for Infectious Disease"/>
            <person name="Wu L."/>
            <person name="Ma J."/>
        </authorList>
    </citation>
    <scope>NUCLEOTIDE SEQUENCE [LARGE SCALE GENOMIC DNA]</scope>
    <source>
        <strain evidence="3">CGMCC 4.7035</strain>
    </source>
</reference>
<keyword evidence="3" id="KW-1185">Reference proteome</keyword>
<dbReference type="SUPFAM" id="SSF56091">
    <property type="entry name" value="DNA ligase/mRNA capping enzyme, catalytic domain"/>
    <property type="match status" value="1"/>
</dbReference>
<evidence type="ECO:0000256" key="1">
    <source>
        <dbReference type="SAM" id="MobiDB-lite"/>
    </source>
</evidence>
<dbReference type="Gene3D" id="3.30.470.30">
    <property type="entry name" value="DNA ligase/mRNA capping enzyme"/>
    <property type="match status" value="1"/>
</dbReference>
<evidence type="ECO:0000313" key="3">
    <source>
        <dbReference type="Proteomes" id="UP001595701"/>
    </source>
</evidence>
<sequence>MVLRSRRDRNLAPSFPEVRSGHGPAADATALDGELVVREIQQARLQANQGRLQRRGAGAARLAEQWPAHVAFDLLRLAGTDTTRWPYAGARVAAPERLFTEQNLTAPWALCPSFPPLAWGFTKLRTGP</sequence>
<accession>A0ABV7SE01</accession>
<dbReference type="RefSeq" id="WP_351251619.1">
    <property type="nucleotide sequence ID" value="NZ_JBHRWR010000009.1"/>
</dbReference>
<dbReference type="Proteomes" id="UP001595701">
    <property type="component" value="Unassembled WGS sequence"/>
</dbReference>
<organism evidence="2 3">
    <name type="scientific">Streptomyces yaanensis</name>
    <dbReference type="NCBI Taxonomy" id="1142239"/>
    <lineage>
        <taxon>Bacteria</taxon>
        <taxon>Bacillati</taxon>
        <taxon>Actinomycetota</taxon>
        <taxon>Actinomycetes</taxon>
        <taxon>Kitasatosporales</taxon>
        <taxon>Streptomycetaceae</taxon>
        <taxon>Streptomyces</taxon>
    </lineage>
</organism>